<dbReference type="EMBL" id="CH940649">
    <property type="protein sequence ID" value="KRF81266.1"/>
    <property type="molecule type" value="Genomic_DNA"/>
</dbReference>
<sequence length="108" mass="12438">MSKLEQMNLMLRKSVYMTVSHLRDILILPLDTLVLVTTTILLKIFQKVFLCFIGVYKDVDTALREAEGIVRSVWNACIKLFVVLLDDFFIVSRAEFGYVDIHVSNHCV</sequence>
<dbReference type="InParanoid" id="A0A0Q9W9L1"/>
<name>A0A0Q9W9L1_DROVI</name>
<evidence type="ECO:0000313" key="2">
    <source>
        <dbReference type="Proteomes" id="UP000008792"/>
    </source>
</evidence>
<accession>A0A0Q9W9L1</accession>
<gene>
    <name evidence="1" type="primary">Dvir\GJ26740</name>
    <name evidence="1" type="ORF">Dvir_GJ26740</name>
</gene>
<evidence type="ECO:0000313" key="1">
    <source>
        <dbReference type="EMBL" id="KRF81266.1"/>
    </source>
</evidence>
<reference evidence="1 2" key="1">
    <citation type="journal article" date="2007" name="Nature">
        <title>Evolution of genes and genomes on the Drosophila phylogeny.</title>
        <authorList>
            <consortium name="Drosophila 12 Genomes Consortium"/>
            <person name="Clark A.G."/>
            <person name="Eisen M.B."/>
            <person name="Smith D.R."/>
            <person name="Bergman C.M."/>
            <person name="Oliver B."/>
            <person name="Markow T.A."/>
            <person name="Kaufman T.C."/>
            <person name="Kellis M."/>
            <person name="Gelbart W."/>
            <person name="Iyer V.N."/>
            <person name="Pollard D.A."/>
            <person name="Sackton T.B."/>
            <person name="Larracuente A.M."/>
            <person name="Singh N.D."/>
            <person name="Abad J.P."/>
            <person name="Abt D.N."/>
            <person name="Adryan B."/>
            <person name="Aguade M."/>
            <person name="Akashi H."/>
            <person name="Anderson W.W."/>
            <person name="Aquadro C.F."/>
            <person name="Ardell D.H."/>
            <person name="Arguello R."/>
            <person name="Artieri C.G."/>
            <person name="Barbash D.A."/>
            <person name="Barker D."/>
            <person name="Barsanti P."/>
            <person name="Batterham P."/>
            <person name="Batzoglou S."/>
            <person name="Begun D."/>
            <person name="Bhutkar A."/>
            <person name="Blanco E."/>
            <person name="Bosak S.A."/>
            <person name="Bradley R.K."/>
            <person name="Brand A.D."/>
            <person name="Brent M.R."/>
            <person name="Brooks A.N."/>
            <person name="Brown R.H."/>
            <person name="Butlin R.K."/>
            <person name="Caggese C."/>
            <person name="Calvi B.R."/>
            <person name="Bernardo de Carvalho A."/>
            <person name="Caspi A."/>
            <person name="Castrezana S."/>
            <person name="Celniker S.E."/>
            <person name="Chang J.L."/>
            <person name="Chapple C."/>
            <person name="Chatterji S."/>
            <person name="Chinwalla A."/>
            <person name="Civetta A."/>
            <person name="Clifton S.W."/>
            <person name="Comeron J.M."/>
            <person name="Costello J.C."/>
            <person name="Coyne J.A."/>
            <person name="Daub J."/>
            <person name="David R.G."/>
            <person name="Delcher A.L."/>
            <person name="Delehaunty K."/>
            <person name="Do C.B."/>
            <person name="Ebling H."/>
            <person name="Edwards K."/>
            <person name="Eickbush T."/>
            <person name="Evans J.D."/>
            <person name="Filipski A."/>
            <person name="Findeiss S."/>
            <person name="Freyhult E."/>
            <person name="Fulton L."/>
            <person name="Fulton R."/>
            <person name="Garcia A.C."/>
            <person name="Gardiner A."/>
            <person name="Garfield D.A."/>
            <person name="Garvin B.E."/>
            <person name="Gibson G."/>
            <person name="Gilbert D."/>
            <person name="Gnerre S."/>
            <person name="Godfrey J."/>
            <person name="Good R."/>
            <person name="Gotea V."/>
            <person name="Gravely B."/>
            <person name="Greenberg A.J."/>
            <person name="Griffiths-Jones S."/>
            <person name="Gross S."/>
            <person name="Guigo R."/>
            <person name="Gustafson E.A."/>
            <person name="Haerty W."/>
            <person name="Hahn M.W."/>
            <person name="Halligan D.L."/>
            <person name="Halpern A.L."/>
            <person name="Halter G.M."/>
            <person name="Han M.V."/>
            <person name="Heger A."/>
            <person name="Hillier L."/>
            <person name="Hinrichs A.S."/>
            <person name="Holmes I."/>
            <person name="Hoskins R.A."/>
            <person name="Hubisz M.J."/>
            <person name="Hultmark D."/>
            <person name="Huntley M.A."/>
            <person name="Jaffe D.B."/>
            <person name="Jagadeeshan S."/>
            <person name="Jeck W.R."/>
            <person name="Johnson J."/>
            <person name="Jones C.D."/>
            <person name="Jordan W.C."/>
            <person name="Karpen G.H."/>
            <person name="Kataoka E."/>
            <person name="Keightley P.D."/>
            <person name="Kheradpour P."/>
            <person name="Kirkness E.F."/>
            <person name="Koerich L.B."/>
            <person name="Kristiansen K."/>
            <person name="Kudrna D."/>
            <person name="Kulathinal R.J."/>
            <person name="Kumar S."/>
            <person name="Kwok R."/>
            <person name="Lander E."/>
            <person name="Langley C.H."/>
            <person name="Lapoint R."/>
            <person name="Lazzaro B.P."/>
            <person name="Lee S.J."/>
            <person name="Levesque L."/>
            <person name="Li R."/>
            <person name="Lin C.F."/>
            <person name="Lin M.F."/>
            <person name="Lindblad-Toh K."/>
            <person name="Llopart A."/>
            <person name="Long M."/>
            <person name="Low L."/>
            <person name="Lozovsky E."/>
            <person name="Lu J."/>
            <person name="Luo M."/>
            <person name="Machado C.A."/>
            <person name="Makalowski W."/>
            <person name="Marzo M."/>
            <person name="Matsuda M."/>
            <person name="Matzkin L."/>
            <person name="McAllister B."/>
            <person name="McBride C.S."/>
            <person name="McKernan B."/>
            <person name="McKernan K."/>
            <person name="Mendez-Lago M."/>
            <person name="Minx P."/>
            <person name="Mollenhauer M.U."/>
            <person name="Montooth K."/>
            <person name="Mount S.M."/>
            <person name="Mu X."/>
            <person name="Myers E."/>
            <person name="Negre B."/>
            <person name="Newfeld S."/>
            <person name="Nielsen R."/>
            <person name="Noor M.A."/>
            <person name="O'Grady P."/>
            <person name="Pachter L."/>
            <person name="Papaceit M."/>
            <person name="Parisi M.J."/>
            <person name="Parisi M."/>
            <person name="Parts L."/>
            <person name="Pedersen J.S."/>
            <person name="Pesole G."/>
            <person name="Phillippy A.M."/>
            <person name="Ponting C.P."/>
            <person name="Pop M."/>
            <person name="Porcelli D."/>
            <person name="Powell J.R."/>
            <person name="Prohaska S."/>
            <person name="Pruitt K."/>
            <person name="Puig M."/>
            <person name="Quesneville H."/>
            <person name="Ram K.R."/>
            <person name="Rand D."/>
            <person name="Rasmussen M.D."/>
            <person name="Reed L.K."/>
            <person name="Reenan R."/>
            <person name="Reily A."/>
            <person name="Remington K.A."/>
            <person name="Rieger T.T."/>
            <person name="Ritchie M.G."/>
            <person name="Robin C."/>
            <person name="Rogers Y.H."/>
            <person name="Rohde C."/>
            <person name="Rozas J."/>
            <person name="Rubenfield M.J."/>
            <person name="Ruiz A."/>
            <person name="Russo S."/>
            <person name="Salzberg S.L."/>
            <person name="Sanchez-Gracia A."/>
            <person name="Saranga D.J."/>
            <person name="Sato H."/>
            <person name="Schaeffer S.W."/>
            <person name="Schatz M.C."/>
            <person name="Schlenke T."/>
            <person name="Schwartz R."/>
            <person name="Segarra C."/>
            <person name="Singh R.S."/>
            <person name="Sirot L."/>
            <person name="Sirota M."/>
            <person name="Sisneros N.B."/>
            <person name="Smith C.D."/>
            <person name="Smith T.F."/>
            <person name="Spieth J."/>
            <person name="Stage D.E."/>
            <person name="Stark A."/>
            <person name="Stephan W."/>
            <person name="Strausberg R.L."/>
            <person name="Strempel S."/>
            <person name="Sturgill D."/>
            <person name="Sutton G."/>
            <person name="Sutton G.G."/>
            <person name="Tao W."/>
            <person name="Teichmann S."/>
            <person name="Tobari Y.N."/>
            <person name="Tomimura Y."/>
            <person name="Tsolas J.M."/>
            <person name="Valente V.L."/>
            <person name="Venter E."/>
            <person name="Venter J.C."/>
            <person name="Vicario S."/>
            <person name="Vieira F.G."/>
            <person name="Vilella A.J."/>
            <person name="Villasante A."/>
            <person name="Walenz B."/>
            <person name="Wang J."/>
            <person name="Wasserman M."/>
            <person name="Watts T."/>
            <person name="Wilson D."/>
            <person name="Wilson R.K."/>
            <person name="Wing R.A."/>
            <person name="Wolfner M.F."/>
            <person name="Wong A."/>
            <person name="Wong G.K."/>
            <person name="Wu C.I."/>
            <person name="Wu G."/>
            <person name="Yamamoto D."/>
            <person name="Yang H.P."/>
            <person name="Yang S.P."/>
            <person name="Yorke J.A."/>
            <person name="Yoshida K."/>
            <person name="Zdobnov E."/>
            <person name="Zhang P."/>
            <person name="Zhang Y."/>
            <person name="Zimin A.V."/>
            <person name="Baldwin J."/>
            <person name="Abdouelleil A."/>
            <person name="Abdulkadir J."/>
            <person name="Abebe A."/>
            <person name="Abera B."/>
            <person name="Abreu J."/>
            <person name="Acer S.C."/>
            <person name="Aftuck L."/>
            <person name="Alexander A."/>
            <person name="An P."/>
            <person name="Anderson E."/>
            <person name="Anderson S."/>
            <person name="Arachi H."/>
            <person name="Azer M."/>
            <person name="Bachantsang P."/>
            <person name="Barry A."/>
            <person name="Bayul T."/>
            <person name="Berlin A."/>
            <person name="Bessette D."/>
            <person name="Bloom T."/>
            <person name="Blye J."/>
            <person name="Boguslavskiy L."/>
            <person name="Bonnet C."/>
            <person name="Boukhgalter B."/>
            <person name="Bourzgui I."/>
            <person name="Brown A."/>
            <person name="Cahill P."/>
            <person name="Channer S."/>
            <person name="Cheshatsang Y."/>
            <person name="Chuda L."/>
            <person name="Citroen M."/>
            <person name="Collymore A."/>
            <person name="Cooke P."/>
            <person name="Costello M."/>
            <person name="D'Aco K."/>
            <person name="Daza R."/>
            <person name="De Haan G."/>
            <person name="DeGray S."/>
            <person name="DeMaso C."/>
            <person name="Dhargay N."/>
            <person name="Dooley K."/>
            <person name="Dooley E."/>
            <person name="Doricent M."/>
            <person name="Dorje P."/>
            <person name="Dorjee K."/>
            <person name="Dupes A."/>
            <person name="Elong R."/>
            <person name="Falk J."/>
            <person name="Farina A."/>
            <person name="Faro S."/>
            <person name="Ferguson D."/>
            <person name="Fisher S."/>
            <person name="Foley C.D."/>
            <person name="Franke A."/>
            <person name="Friedrich D."/>
            <person name="Gadbois L."/>
            <person name="Gearin G."/>
            <person name="Gearin C.R."/>
            <person name="Giannoukos G."/>
            <person name="Goode T."/>
            <person name="Graham J."/>
            <person name="Grandbois E."/>
            <person name="Grewal S."/>
            <person name="Gyaltsen K."/>
            <person name="Hafez N."/>
            <person name="Hagos B."/>
            <person name="Hall J."/>
            <person name="Henson C."/>
            <person name="Hollinger A."/>
            <person name="Honan T."/>
            <person name="Huard M.D."/>
            <person name="Hughes L."/>
            <person name="Hurhula B."/>
            <person name="Husby M.E."/>
            <person name="Kamat A."/>
            <person name="Kanga B."/>
            <person name="Kashin S."/>
            <person name="Khazanovich D."/>
            <person name="Kisner P."/>
            <person name="Lance K."/>
            <person name="Lara M."/>
            <person name="Lee W."/>
            <person name="Lennon N."/>
            <person name="Letendre F."/>
            <person name="LeVine R."/>
            <person name="Lipovsky A."/>
            <person name="Liu X."/>
            <person name="Liu J."/>
            <person name="Liu S."/>
            <person name="Lokyitsang T."/>
            <person name="Lokyitsang Y."/>
            <person name="Lubonja R."/>
            <person name="Lui A."/>
            <person name="MacDonald P."/>
            <person name="Magnisalis V."/>
            <person name="Maru K."/>
            <person name="Matthews C."/>
            <person name="McCusker W."/>
            <person name="McDonough S."/>
            <person name="Mehta T."/>
            <person name="Meldrim J."/>
            <person name="Meneus L."/>
            <person name="Mihai O."/>
            <person name="Mihalev A."/>
            <person name="Mihova T."/>
            <person name="Mittelman R."/>
            <person name="Mlenga V."/>
            <person name="Montmayeur A."/>
            <person name="Mulrain L."/>
            <person name="Navidi A."/>
            <person name="Naylor J."/>
            <person name="Negash T."/>
            <person name="Nguyen T."/>
            <person name="Nguyen N."/>
            <person name="Nicol R."/>
            <person name="Norbu C."/>
            <person name="Norbu N."/>
            <person name="Novod N."/>
            <person name="O'Neill B."/>
            <person name="Osman S."/>
            <person name="Markiewicz E."/>
            <person name="Oyono O.L."/>
            <person name="Patti C."/>
            <person name="Phunkhang P."/>
            <person name="Pierre F."/>
            <person name="Priest M."/>
            <person name="Raghuraman S."/>
            <person name="Rege F."/>
            <person name="Reyes R."/>
            <person name="Rise C."/>
            <person name="Rogov P."/>
            <person name="Ross K."/>
            <person name="Ryan E."/>
            <person name="Settipalli S."/>
            <person name="Shea T."/>
            <person name="Sherpa N."/>
            <person name="Shi L."/>
            <person name="Shih D."/>
            <person name="Sparrow T."/>
            <person name="Spaulding J."/>
            <person name="Stalker J."/>
            <person name="Stange-Thomann N."/>
            <person name="Stavropoulos S."/>
            <person name="Stone C."/>
            <person name="Strader C."/>
            <person name="Tesfaye S."/>
            <person name="Thomson T."/>
            <person name="Thoulutsang Y."/>
            <person name="Thoulutsang D."/>
            <person name="Topham K."/>
            <person name="Topping I."/>
            <person name="Tsamla T."/>
            <person name="Vassiliev H."/>
            <person name="Vo A."/>
            <person name="Wangchuk T."/>
            <person name="Wangdi T."/>
            <person name="Weiand M."/>
            <person name="Wilkinson J."/>
            <person name="Wilson A."/>
            <person name="Yadav S."/>
            <person name="Young G."/>
            <person name="Yu Q."/>
            <person name="Zembek L."/>
            <person name="Zhong D."/>
            <person name="Zimmer A."/>
            <person name="Zwirko Z."/>
            <person name="Jaffe D.B."/>
            <person name="Alvarez P."/>
            <person name="Brockman W."/>
            <person name="Butler J."/>
            <person name="Chin C."/>
            <person name="Gnerre S."/>
            <person name="Grabherr M."/>
            <person name="Kleber M."/>
            <person name="Mauceli E."/>
            <person name="MacCallum I."/>
        </authorList>
    </citation>
    <scope>NUCLEOTIDE SEQUENCE [LARGE SCALE GENOMIC DNA]</scope>
    <source>
        <strain evidence="2">Tucson 15010-1051.87</strain>
    </source>
</reference>
<dbReference type="AlphaFoldDB" id="A0A0Q9W9L1"/>
<dbReference type="Proteomes" id="UP000008792">
    <property type="component" value="Unassembled WGS sequence"/>
</dbReference>
<protein>
    <submittedName>
        <fullName evidence="1">Uncharacterized protein</fullName>
    </submittedName>
</protein>
<organism evidence="1 2">
    <name type="scientific">Drosophila virilis</name>
    <name type="common">Fruit fly</name>
    <dbReference type="NCBI Taxonomy" id="7244"/>
    <lineage>
        <taxon>Eukaryota</taxon>
        <taxon>Metazoa</taxon>
        <taxon>Ecdysozoa</taxon>
        <taxon>Arthropoda</taxon>
        <taxon>Hexapoda</taxon>
        <taxon>Insecta</taxon>
        <taxon>Pterygota</taxon>
        <taxon>Neoptera</taxon>
        <taxon>Endopterygota</taxon>
        <taxon>Diptera</taxon>
        <taxon>Brachycera</taxon>
        <taxon>Muscomorpha</taxon>
        <taxon>Ephydroidea</taxon>
        <taxon>Drosophilidae</taxon>
        <taxon>Drosophila</taxon>
    </lineage>
</organism>
<proteinExistence type="predicted"/>
<keyword evidence="2" id="KW-1185">Reference proteome</keyword>